<gene>
    <name evidence="2" type="ORF">FISHEDRAFT_46792</name>
</gene>
<evidence type="ECO:0000313" key="3">
    <source>
        <dbReference type="Proteomes" id="UP000054144"/>
    </source>
</evidence>
<protein>
    <submittedName>
        <fullName evidence="2">Uncharacterized protein</fullName>
    </submittedName>
</protein>
<name>A0A0D7A7F6_9AGAR</name>
<keyword evidence="3" id="KW-1185">Reference proteome</keyword>
<reference evidence="2 3" key="1">
    <citation type="journal article" date="2015" name="Fungal Genet. Biol.">
        <title>Evolution of novel wood decay mechanisms in Agaricales revealed by the genome sequences of Fistulina hepatica and Cylindrobasidium torrendii.</title>
        <authorList>
            <person name="Floudas D."/>
            <person name="Held B.W."/>
            <person name="Riley R."/>
            <person name="Nagy L.G."/>
            <person name="Koehler G."/>
            <person name="Ransdell A.S."/>
            <person name="Younus H."/>
            <person name="Chow J."/>
            <person name="Chiniquy J."/>
            <person name="Lipzen A."/>
            <person name="Tritt A."/>
            <person name="Sun H."/>
            <person name="Haridas S."/>
            <person name="LaButti K."/>
            <person name="Ohm R.A."/>
            <person name="Kues U."/>
            <person name="Blanchette R.A."/>
            <person name="Grigoriev I.V."/>
            <person name="Minto R.E."/>
            <person name="Hibbett D.S."/>
        </authorList>
    </citation>
    <scope>NUCLEOTIDE SEQUENCE [LARGE SCALE GENOMIC DNA]</scope>
    <source>
        <strain evidence="2 3">ATCC 64428</strain>
    </source>
</reference>
<organism evidence="2 3">
    <name type="scientific">Fistulina hepatica ATCC 64428</name>
    <dbReference type="NCBI Taxonomy" id="1128425"/>
    <lineage>
        <taxon>Eukaryota</taxon>
        <taxon>Fungi</taxon>
        <taxon>Dikarya</taxon>
        <taxon>Basidiomycota</taxon>
        <taxon>Agaricomycotina</taxon>
        <taxon>Agaricomycetes</taxon>
        <taxon>Agaricomycetidae</taxon>
        <taxon>Agaricales</taxon>
        <taxon>Fistulinaceae</taxon>
        <taxon>Fistulina</taxon>
    </lineage>
</organism>
<dbReference type="EMBL" id="KN882025">
    <property type="protein sequence ID" value="KIY46685.1"/>
    <property type="molecule type" value="Genomic_DNA"/>
</dbReference>
<dbReference type="Proteomes" id="UP000054144">
    <property type="component" value="Unassembled WGS sequence"/>
</dbReference>
<feature type="region of interest" description="Disordered" evidence="1">
    <location>
        <begin position="1"/>
        <end position="21"/>
    </location>
</feature>
<dbReference type="OrthoDB" id="68483at2759"/>
<accession>A0A0D7A7F6</accession>
<evidence type="ECO:0000256" key="1">
    <source>
        <dbReference type="SAM" id="MobiDB-lite"/>
    </source>
</evidence>
<evidence type="ECO:0000313" key="2">
    <source>
        <dbReference type="EMBL" id="KIY46685.1"/>
    </source>
</evidence>
<proteinExistence type="predicted"/>
<sequence length="203" mass="22166">MLPRSVFIATPPKHDPPVSPPAERNFSRFVEASLSSTITDELTSTPLRVEPYQPRVPQNIDNIPDTPERRRTEEVYDRFLMASSGVVRVGKGYQSGVSVRGPISHTIGVANGATAVRDVPSGAIRGHLGFSSTRRQMPPPVSSDDVCRTASVDELGTILKRNAETPMPMSRDEPTSSTVARMRRALKVFAPGKTVSQRLSRMA</sequence>
<dbReference type="AlphaFoldDB" id="A0A0D7A7F6"/>